<organism evidence="1 2">
    <name type="scientific">Lophiotrema nucula</name>
    <dbReference type="NCBI Taxonomy" id="690887"/>
    <lineage>
        <taxon>Eukaryota</taxon>
        <taxon>Fungi</taxon>
        <taxon>Dikarya</taxon>
        <taxon>Ascomycota</taxon>
        <taxon>Pezizomycotina</taxon>
        <taxon>Dothideomycetes</taxon>
        <taxon>Pleosporomycetidae</taxon>
        <taxon>Pleosporales</taxon>
        <taxon>Lophiotremataceae</taxon>
        <taxon>Lophiotrema</taxon>
    </lineage>
</organism>
<sequence length="272" mass="29124">MTDAVTGNFLSTFNKTSGSMLGWGTALECNEGCTGTLETQYYVNSTIVLESADSTFIQTLGSSQGAMYTEMETADDGKTWTIAKITIAPMQSRTASASRAAEAVVSPSSSPVGTASSVLQLRPNIMVTRSMLPAVVSIFKMIFCYYESCTTVGQVYEGTTSLNGALRKVQAAPIVSAGWKLGVLLCESGCREHHSLRNVHVEPGVREPANNPDPDRVCSQTWFTGPSTAASGWGLSTTMNDAAGTRLLPRKRSKLPVACDRDLSSDAIRMYF</sequence>
<gene>
    <name evidence="1" type="ORF">BDV96DRAFT_607563</name>
</gene>
<protein>
    <submittedName>
        <fullName evidence="1">Uncharacterized protein</fullName>
    </submittedName>
</protein>
<reference evidence="1" key="1">
    <citation type="journal article" date="2020" name="Stud. Mycol.">
        <title>101 Dothideomycetes genomes: a test case for predicting lifestyles and emergence of pathogens.</title>
        <authorList>
            <person name="Haridas S."/>
            <person name="Albert R."/>
            <person name="Binder M."/>
            <person name="Bloem J."/>
            <person name="Labutti K."/>
            <person name="Salamov A."/>
            <person name="Andreopoulos B."/>
            <person name="Baker S."/>
            <person name="Barry K."/>
            <person name="Bills G."/>
            <person name="Bluhm B."/>
            <person name="Cannon C."/>
            <person name="Castanera R."/>
            <person name="Culley D."/>
            <person name="Daum C."/>
            <person name="Ezra D."/>
            <person name="Gonzalez J."/>
            <person name="Henrissat B."/>
            <person name="Kuo A."/>
            <person name="Liang C."/>
            <person name="Lipzen A."/>
            <person name="Lutzoni F."/>
            <person name="Magnuson J."/>
            <person name="Mondo S."/>
            <person name="Nolan M."/>
            <person name="Ohm R."/>
            <person name="Pangilinan J."/>
            <person name="Park H.-J."/>
            <person name="Ramirez L."/>
            <person name="Alfaro M."/>
            <person name="Sun H."/>
            <person name="Tritt A."/>
            <person name="Yoshinaga Y."/>
            <person name="Zwiers L.-H."/>
            <person name="Turgeon B."/>
            <person name="Goodwin S."/>
            <person name="Spatafora J."/>
            <person name="Crous P."/>
            <person name="Grigoriev I."/>
        </authorList>
    </citation>
    <scope>NUCLEOTIDE SEQUENCE</scope>
    <source>
        <strain evidence="1">CBS 627.86</strain>
    </source>
</reference>
<evidence type="ECO:0000313" key="2">
    <source>
        <dbReference type="Proteomes" id="UP000799770"/>
    </source>
</evidence>
<keyword evidence="2" id="KW-1185">Reference proteome</keyword>
<proteinExistence type="predicted"/>
<dbReference type="OrthoDB" id="5086500at2759"/>
<accession>A0A6A5YGP0</accession>
<dbReference type="EMBL" id="ML977365">
    <property type="protein sequence ID" value="KAF2106195.1"/>
    <property type="molecule type" value="Genomic_DNA"/>
</dbReference>
<evidence type="ECO:0000313" key="1">
    <source>
        <dbReference type="EMBL" id="KAF2106195.1"/>
    </source>
</evidence>
<dbReference type="AlphaFoldDB" id="A0A6A5YGP0"/>
<dbReference type="Proteomes" id="UP000799770">
    <property type="component" value="Unassembled WGS sequence"/>
</dbReference>
<name>A0A6A5YGP0_9PLEO</name>